<dbReference type="PROSITE" id="PS50005">
    <property type="entry name" value="TPR"/>
    <property type="match status" value="1"/>
</dbReference>
<dbReference type="GO" id="GO:0005829">
    <property type="term" value="C:cytosol"/>
    <property type="evidence" value="ECO:0007669"/>
    <property type="project" value="UniProtKB-SubCell"/>
</dbReference>
<keyword evidence="10" id="KW-1185">Reference proteome</keyword>
<dbReference type="InterPro" id="IPR028275">
    <property type="entry name" value="CLU_N"/>
</dbReference>
<feature type="compositionally biased region" description="Polar residues" evidence="8">
    <location>
        <begin position="1307"/>
        <end position="1316"/>
    </location>
</feature>
<evidence type="ECO:0000256" key="8">
    <source>
        <dbReference type="SAM" id="MobiDB-lite"/>
    </source>
</evidence>
<feature type="compositionally biased region" description="Polar residues" evidence="8">
    <location>
        <begin position="1556"/>
        <end position="1565"/>
    </location>
</feature>
<feature type="compositionally biased region" description="Polar residues" evidence="8">
    <location>
        <begin position="1512"/>
        <end position="1532"/>
    </location>
</feature>
<dbReference type="InterPro" id="IPR027523">
    <property type="entry name" value="CLU_prot"/>
</dbReference>
<feature type="compositionally biased region" description="Basic residues" evidence="8">
    <location>
        <begin position="1"/>
        <end position="12"/>
    </location>
</feature>
<dbReference type="CDD" id="cd15466">
    <property type="entry name" value="CLU-central"/>
    <property type="match status" value="1"/>
</dbReference>
<dbReference type="Pfam" id="PF12807">
    <property type="entry name" value="eIF3_p135"/>
    <property type="match status" value="1"/>
</dbReference>
<dbReference type="GO" id="GO:0019750">
    <property type="term" value="P:chloroplast localization"/>
    <property type="evidence" value="ECO:0007669"/>
    <property type="project" value="UniProtKB-ARBA"/>
</dbReference>
<evidence type="ECO:0000256" key="7">
    <source>
        <dbReference type="PROSITE-ProRule" id="PRU00339"/>
    </source>
</evidence>
<dbReference type="Gene3D" id="1.25.40.10">
    <property type="entry name" value="Tetratricopeptide repeat domain"/>
    <property type="match status" value="2"/>
</dbReference>
<evidence type="ECO:0000256" key="4">
    <source>
        <dbReference type="ARBA" id="ARBA00022737"/>
    </source>
</evidence>
<evidence type="ECO:0000259" key="9">
    <source>
        <dbReference type="PROSITE" id="PS51823"/>
    </source>
</evidence>
<sequence>MAPKARGGKGNKVKGSGDKKKKEEKIIPNVIDVIVVTPYETKITLKGISTDKILDVRRLLASNVQTCHLTNYSLSHVARGVKLKNGVEIVSLKPCVLSIQPEEYTTEEHVLSHVRRLLDIVACTTCFAKSKDGGKSRKPPNSPANGKPSSAATSSPAMAGAGKDEKVQHEGDPVPAISEKFDMAAIYPPPKLGDFYEFFNFSHLQSPIQYLRRREGESAGEKKEGDFFELEVKVCNGKLLNVIASVKGFYTTGKHCIQSHSLVDLLQQLSSAFAKAYDLLMKAFVEHNKFGNLPYGLRANTWIISPIFTESPWANPKLPIEDENWGGNGGGLGRDGKYNHRQWSTEFSVLARYPCKTEDERLIRDRKGFLLHSLFTETSIFKAISAIHHVIESQRSFNAAEDVVGGYIVHEEHVGDLNVTVRKDFTDASVKPEEKIDGSQLLQMNAKEIARRNLLKGLTADESAVINDTATLGAVIVKHCGYTAIAKASGHVKSGDITRDIDVDDQPDGGSNALNINSLRVLLPTSCNTEPSIGGQLSPLNSDDIGARCLAQRVLNDSLSKLEKMPATAERSIRWELGSCWVQHLQKQENLPVKEAKRSAEDKPQPIVKGLGKQFEPLKKIKKKADASGIRSDIRQDDSFEVGSDNLNQSKLDAETELRNLLPEEAFLRLKDSGTGLHLKSLDELTHMAHKFYDGIALPKLVADFASLELSPVDGRTLTDFMHTRGLKMCSLGRVVDLAEKLPHIQSLCIHEMVTRSFKYILRAVIAAVNSLSDLSSAIAATLNILLGSTETQKYELDHINDHSLKMKWLEKFLLKRFSWRLKNEFQHLRKFAILRGLCQKVGLELAPRDYDLESPSPFKKSDIISIVPVCKHVACSSADGRNLLESAKVALDKGKLEDAVTYGTKALSKMIAVCGPYHRMTANAYSLLAVVLYHTGDFDQATIYQQKALDINERELGLDHPETMKSYGDLSVFYYRLQHIELALKYVNRALLLLHFSCGLSHPNSAATYINVAMMEEGMGNVHVALRYLHEALKCNRRLLGADHIQTAASYHAIAIALSMMEAYTLSVQHEQTTLQILQSKLGADDLRTQDAAAWLEYFESKALEQQEAARRGIPKPDASIASKGHLSVSDLLDYINPEQELKERDSQKRLQRMKSINRPSQMKSNILVDDYQDDSKYSSTLNSIEGAKEEEKLVEHQPLKFEDSDDTMQGQQPQVYECSPEASSDEGWQEANFKGRSGNVRRIAGPKRPTLAKLELKFSESSASIKRRTMSPTLKGNSSITRTPSTDVSSVKNLRNAASVHGGDDSNNARQSTPDLEARLDQNPKASVISRVITAGTNLLSYKEVALSPPGTILKPTLKLPEVKQPDETVRGTEPEECNNVKEASKVEVDMTTKGALQEVSSSDSEKEIQTSAVKISVNVSERETSDSDDVQISSSSKEAAATRSKLSASAPPFNPGSLLSVPNAYNSVAVVGLYDMRAAHATVPPKPVELLPPHSVDARVPRGPRSTMYFKNSLSSQTKHGYRNSQTGNEADRGAISPSTMNPNAAEFVPGKASQQLNQSDGVSEVQRPGDDSSSQVESSSAKEDCNTVLPGEKAELDRNAAEVKIKDSKRSCGMESSSKAELARQILFNFIVKSYQDNLGSDEAETKPKSTKRESSATRSVSSNVTKSVSVDQFCDHQWPKPNQDREGFTVVSKRRKNKHQLSNAVSGLYAQQSICTLAS</sequence>
<evidence type="ECO:0000313" key="11">
    <source>
        <dbReference type="RefSeq" id="XP_039117799.1"/>
    </source>
</evidence>
<protein>
    <submittedName>
        <fullName evidence="11">Protein TSS-like</fullName>
    </submittedName>
</protein>
<feature type="compositionally biased region" description="Low complexity" evidence="8">
    <location>
        <begin position="148"/>
        <end position="161"/>
    </location>
</feature>
<dbReference type="InterPro" id="IPR025697">
    <property type="entry name" value="CLU_dom"/>
</dbReference>
<evidence type="ECO:0000313" key="10">
    <source>
        <dbReference type="Proteomes" id="UP001515500"/>
    </source>
</evidence>
<feature type="region of interest" description="Disordered" evidence="8">
    <location>
        <begin position="129"/>
        <end position="170"/>
    </location>
</feature>
<accession>A0AB40ASS5</accession>
<keyword evidence="6" id="KW-0539">Nucleus</keyword>
<name>A0AB40ASS5_DIOCR</name>
<organism evidence="10 11">
    <name type="scientific">Dioscorea cayennensis subsp. rotundata</name>
    <name type="common">White Guinea yam</name>
    <name type="synonym">Dioscorea rotundata</name>
    <dbReference type="NCBI Taxonomy" id="55577"/>
    <lineage>
        <taxon>Eukaryota</taxon>
        <taxon>Viridiplantae</taxon>
        <taxon>Streptophyta</taxon>
        <taxon>Embryophyta</taxon>
        <taxon>Tracheophyta</taxon>
        <taxon>Spermatophyta</taxon>
        <taxon>Magnoliopsida</taxon>
        <taxon>Liliopsida</taxon>
        <taxon>Dioscoreales</taxon>
        <taxon>Dioscoreaceae</taxon>
        <taxon>Dioscorea</taxon>
    </lineage>
</organism>
<dbReference type="SUPFAM" id="SSF48452">
    <property type="entry name" value="TPR-like"/>
    <property type="match status" value="2"/>
</dbReference>
<gene>
    <name evidence="11" type="primary">LOC120253534</name>
</gene>
<dbReference type="InterPro" id="IPR011990">
    <property type="entry name" value="TPR-like_helical_dom_sf"/>
</dbReference>
<dbReference type="InterPro" id="IPR033646">
    <property type="entry name" value="CLU-central"/>
</dbReference>
<evidence type="ECO:0000256" key="2">
    <source>
        <dbReference type="ARBA" id="ARBA00004514"/>
    </source>
</evidence>
<feature type="compositionally biased region" description="Basic and acidic residues" evidence="8">
    <location>
        <begin position="1648"/>
        <end position="1660"/>
    </location>
</feature>
<keyword evidence="4" id="KW-0677">Repeat</keyword>
<feature type="region of interest" description="Disordered" evidence="8">
    <location>
        <begin position="1644"/>
        <end position="1668"/>
    </location>
</feature>
<reference evidence="11" key="1">
    <citation type="submission" date="2025-08" db="UniProtKB">
        <authorList>
            <consortium name="RefSeq"/>
        </authorList>
    </citation>
    <scope>IDENTIFICATION</scope>
</reference>
<keyword evidence="5 7" id="KW-0802">TPR repeat</keyword>
<evidence type="ECO:0000256" key="1">
    <source>
        <dbReference type="ARBA" id="ARBA00004123"/>
    </source>
</evidence>
<comment type="subcellular location">
    <subcellularLocation>
        <location evidence="2">Cytoplasm</location>
        <location evidence="2">Cytosol</location>
    </subcellularLocation>
    <subcellularLocation>
        <location evidence="1">Nucleus</location>
    </subcellularLocation>
</comment>
<evidence type="ECO:0000256" key="5">
    <source>
        <dbReference type="ARBA" id="ARBA00022803"/>
    </source>
</evidence>
<feature type="region of interest" description="Disordered" evidence="8">
    <location>
        <begin position="1422"/>
        <end position="1464"/>
    </location>
</feature>
<feature type="region of interest" description="Disordered" evidence="8">
    <location>
        <begin position="1"/>
        <end position="20"/>
    </location>
</feature>
<dbReference type="GO" id="GO:0003729">
    <property type="term" value="F:mRNA binding"/>
    <property type="evidence" value="ECO:0007669"/>
    <property type="project" value="UniProtKB-ARBA"/>
</dbReference>
<dbReference type="GO" id="GO:0005634">
    <property type="term" value="C:nucleus"/>
    <property type="evidence" value="ECO:0007669"/>
    <property type="project" value="UniProtKB-SubCell"/>
</dbReference>
<dbReference type="GeneID" id="120253534"/>
<dbReference type="Pfam" id="PF15044">
    <property type="entry name" value="CLU_N"/>
    <property type="match status" value="1"/>
</dbReference>
<feature type="compositionally biased region" description="Polar residues" evidence="8">
    <location>
        <begin position="1264"/>
        <end position="1295"/>
    </location>
</feature>
<feature type="repeat" description="TPR" evidence="7">
    <location>
        <begin position="923"/>
        <end position="956"/>
    </location>
</feature>
<dbReference type="PROSITE" id="PS51823">
    <property type="entry name" value="CLU"/>
    <property type="match status" value="1"/>
</dbReference>
<dbReference type="Proteomes" id="UP001515500">
    <property type="component" value="Unplaced"/>
</dbReference>
<dbReference type="RefSeq" id="XP_039117799.1">
    <property type="nucleotide sequence ID" value="XM_039261865.1"/>
</dbReference>
<proteinExistence type="predicted"/>
<dbReference type="Pfam" id="PF13424">
    <property type="entry name" value="TPR_12"/>
    <property type="match status" value="2"/>
</dbReference>
<feature type="region of interest" description="Disordered" evidence="8">
    <location>
        <begin position="1495"/>
        <end position="1598"/>
    </location>
</feature>
<evidence type="ECO:0000256" key="6">
    <source>
        <dbReference type="ARBA" id="ARBA00023242"/>
    </source>
</evidence>
<dbReference type="InterPro" id="IPR019734">
    <property type="entry name" value="TPR_rpt"/>
</dbReference>
<keyword evidence="3" id="KW-0963">Cytoplasm</keyword>
<dbReference type="PANTHER" id="PTHR12601:SF45">
    <property type="entry name" value="PROTEIN REDUCED CHLOROPLAST COVERAGE 3"/>
    <property type="match status" value="1"/>
</dbReference>
<feature type="domain" description="Clu" evidence="9">
    <location>
        <begin position="321"/>
        <end position="596"/>
    </location>
</feature>
<dbReference type="PANTHER" id="PTHR12601">
    <property type="entry name" value="EUKARYOTIC TRANSLATION INITIATION FACTOR 3 SUBUNIT EIF-3"/>
    <property type="match status" value="1"/>
</dbReference>
<dbReference type="FunFam" id="1.25.40.10:FF:000024">
    <property type="entry name" value="Tetratricopeptide repeat (TPR)-like superfamily protein"/>
    <property type="match status" value="1"/>
</dbReference>
<evidence type="ECO:0000256" key="3">
    <source>
        <dbReference type="ARBA" id="ARBA00022490"/>
    </source>
</evidence>
<dbReference type="SMART" id="SM00028">
    <property type="entry name" value="TPR"/>
    <property type="match status" value="3"/>
</dbReference>
<feature type="region of interest" description="Disordered" evidence="8">
    <location>
        <begin position="1264"/>
        <end position="1320"/>
    </location>
</feature>